<comment type="caution">
    <text evidence="2">The sequence shown here is derived from an EMBL/GenBank/DDBJ whole genome shotgun (WGS) entry which is preliminary data.</text>
</comment>
<feature type="region of interest" description="Disordered" evidence="1">
    <location>
        <begin position="1"/>
        <end position="42"/>
    </location>
</feature>
<gene>
    <name evidence="2" type="ORF">MEUPH1_LOCUS29969</name>
</gene>
<evidence type="ECO:0000313" key="3">
    <source>
        <dbReference type="Proteomes" id="UP001160148"/>
    </source>
</evidence>
<accession>A0AAV0Y6T0</accession>
<reference evidence="2 3" key="1">
    <citation type="submission" date="2023-01" db="EMBL/GenBank/DDBJ databases">
        <authorList>
            <person name="Whitehead M."/>
        </authorList>
    </citation>
    <scope>NUCLEOTIDE SEQUENCE [LARGE SCALE GENOMIC DNA]</scope>
</reference>
<feature type="region of interest" description="Disordered" evidence="1">
    <location>
        <begin position="163"/>
        <end position="186"/>
    </location>
</feature>
<feature type="compositionally biased region" description="Polar residues" evidence="1">
    <location>
        <begin position="1"/>
        <end position="10"/>
    </location>
</feature>
<dbReference type="EMBL" id="CARXXK010001528">
    <property type="protein sequence ID" value="CAI6376620.1"/>
    <property type="molecule type" value="Genomic_DNA"/>
</dbReference>
<protein>
    <recommendedName>
        <fullName evidence="4">Gag-like protein</fullName>
    </recommendedName>
</protein>
<proteinExistence type="predicted"/>
<evidence type="ECO:0008006" key="4">
    <source>
        <dbReference type="Google" id="ProtNLM"/>
    </source>
</evidence>
<dbReference type="Proteomes" id="UP001160148">
    <property type="component" value="Unassembled WGS sequence"/>
</dbReference>
<organism evidence="2 3">
    <name type="scientific">Macrosiphum euphorbiae</name>
    <name type="common">potato aphid</name>
    <dbReference type="NCBI Taxonomy" id="13131"/>
    <lineage>
        <taxon>Eukaryota</taxon>
        <taxon>Metazoa</taxon>
        <taxon>Ecdysozoa</taxon>
        <taxon>Arthropoda</taxon>
        <taxon>Hexapoda</taxon>
        <taxon>Insecta</taxon>
        <taxon>Pterygota</taxon>
        <taxon>Neoptera</taxon>
        <taxon>Paraneoptera</taxon>
        <taxon>Hemiptera</taxon>
        <taxon>Sternorrhyncha</taxon>
        <taxon>Aphidomorpha</taxon>
        <taxon>Aphidoidea</taxon>
        <taxon>Aphididae</taxon>
        <taxon>Macrosiphini</taxon>
        <taxon>Macrosiphum</taxon>
    </lineage>
</organism>
<dbReference type="AlphaFoldDB" id="A0AAV0Y6T0"/>
<keyword evidence="3" id="KW-1185">Reference proteome</keyword>
<evidence type="ECO:0000313" key="2">
    <source>
        <dbReference type="EMBL" id="CAI6376620.1"/>
    </source>
</evidence>
<evidence type="ECO:0000256" key="1">
    <source>
        <dbReference type="SAM" id="MobiDB-lite"/>
    </source>
</evidence>
<sequence>MDVTESNNRSGDMGASGSQKRGPPSPGGQVAKEPRTKESNEMSDLIGWIEQTVIQEKDKKKIGVQVVEKMLAKINRLRSVTQRLAQENHRLAGELKGKDEALQQSLTVFIDKLDAKNAETSGLRAELNVLKSTREAPRPVTTQQPTYASKTARTVPNTEPRTIAVPDTASVPPAKSNRAAERFRADKSRKVKATSRFLIEIAQDTTVASAKAEIWQRVRAKCKNPKAKTIVSGKTLIIIPDDANTLEVMRGIDNVLELGPKKPRVIIYDVDGGVTKEELTECLLVQNSELGITAEDVENTTPLHKLGPRNSDVVHWVVEVPPGVLAKIENKSIYIGMTRCRCKVHSSLPQCFNCQQYGHTAIRCEQKSPTCRNCAGAHDSRECKEDTVKCANCKGPHKASNGTCRARTQATRSLLRRTDFGSK</sequence>
<name>A0AAV0Y6T0_9HEMI</name>